<dbReference type="EMBL" id="OU466860">
    <property type="protein sequence ID" value="CAH2060183.1"/>
    <property type="molecule type" value="Genomic_DNA"/>
</dbReference>
<dbReference type="AlphaFoldDB" id="A0AAU9S8D9"/>
<evidence type="ECO:0000256" key="3">
    <source>
        <dbReference type="ARBA" id="ARBA00022989"/>
    </source>
</evidence>
<protein>
    <recommendedName>
        <fullName evidence="5">Receptor ligand binding region domain-containing protein</fullName>
    </recommendedName>
</protein>
<gene>
    <name evidence="6" type="ORF">TAV2_LOCUS14086</name>
</gene>
<evidence type="ECO:0000313" key="6">
    <source>
        <dbReference type="EMBL" id="CAH2060183.1"/>
    </source>
</evidence>
<evidence type="ECO:0000256" key="1">
    <source>
        <dbReference type="ARBA" id="ARBA00004370"/>
    </source>
</evidence>
<dbReference type="InterPro" id="IPR015683">
    <property type="entry name" value="Ionotropic_Glu_rcpt"/>
</dbReference>
<name>A0AAU9S8D9_THLAR</name>
<keyword evidence="7" id="KW-1185">Reference proteome</keyword>
<dbReference type="GO" id="GO:0016020">
    <property type="term" value="C:membrane"/>
    <property type="evidence" value="ECO:0007669"/>
    <property type="project" value="UniProtKB-SubCell"/>
</dbReference>
<dbReference type="InterPro" id="IPR001828">
    <property type="entry name" value="ANF_lig-bd_rcpt"/>
</dbReference>
<reference evidence="6 7" key="1">
    <citation type="submission" date="2022-03" db="EMBL/GenBank/DDBJ databases">
        <authorList>
            <person name="Nunn A."/>
            <person name="Chopra R."/>
            <person name="Nunn A."/>
            <person name="Contreras Garrido A."/>
        </authorList>
    </citation>
    <scope>NUCLEOTIDE SEQUENCE [LARGE SCALE GENOMIC DNA]</scope>
</reference>
<evidence type="ECO:0000259" key="5">
    <source>
        <dbReference type="Pfam" id="PF01094"/>
    </source>
</evidence>
<proteinExistence type="predicted"/>
<keyword evidence="4" id="KW-0472">Membrane</keyword>
<organism evidence="6 7">
    <name type="scientific">Thlaspi arvense</name>
    <name type="common">Field penny-cress</name>
    <dbReference type="NCBI Taxonomy" id="13288"/>
    <lineage>
        <taxon>Eukaryota</taxon>
        <taxon>Viridiplantae</taxon>
        <taxon>Streptophyta</taxon>
        <taxon>Embryophyta</taxon>
        <taxon>Tracheophyta</taxon>
        <taxon>Spermatophyta</taxon>
        <taxon>Magnoliopsida</taxon>
        <taxon>eudicotyledons</taxon>
        <taxon>Gunneridae</taxon>
        <taxon>Pentapetalae</taxon>
        <taxon>rosids</taxon>
        <taxon>malvids</taxon>
        <taxon>Brassicales</taxon>
        <taxon>Brassicaceae</taxon>
        <taxon>Thlaspideae</taxon>
        <taxon>Thlaspi</taxon>
    </lineage>
</organism>
<dbReference type="SUPFAM" id="SSF53822">
    <property type="entry name" value="Periplasmic binding protein-like I"/>
    <property type="match status" value="1"/>
</dbReference>
<dbReference type="Gene3D" id="3.40.50.2300">
    <property type="match status" value="1"/>
</dbReference>
<evidence type="ECO:0000256" key="2">
    <source>
        <dbReference type="ARBA" id="ARBA00022692"/>
    </source>
</evidence>
<comment type="subcellular location">
    <subcellularLocation>
        <location evidence="1">Membrane</location>
    </subcellularLocation>
</comment>
<keyword evidence="2" id="KW-0812">Transmembrane</keyword>
<dbReference type="Pfam" id="PF01094">
    <property type="entry name" value="ANF_receptor"/>
    <property type="match status" value="1"/>
</dbReference>
<evidence type="ECO:0000313" key="7">
    <source>
        <dbReference type="Proteomes" id="UP000836841"/>
    </source>
</evidence>
<dbReference type="InterPro" id="IPR028082">
    <property type="entry name" value="Peripla_BP_I"/>
</dbReference>
<dbReference type="PANTHER" id="PTHR34836:SF1">
    <property type="entry name" value="OS09G0428600 PROTEIN"/>
    <property type="match status" value="1"/>
</dbReference>
<sequence length="87" mass="9397">MQAALDLIKNEQVSAIIGPINSMQAEFMIRLANKSQVPTITFSATSPLLTSTSSEPLSTTHPMSMPLRPLLNTFDGEASLPFMQTTS</sequence>
<accession>A0AAU9S8D9</accession>
<dbReference type="Proteomes" id="UP000836841">
    <property type="component" value="Chromosome 4"/>
</dbReference>
<evidence type="ECO:0000256" key="4">
    <source>
        <dbReference type="ARBA" id="ARBA00023136"/>
    </source>
</evidence>
<feature type="domain" description="Receptor ligand binding region" evidence="5">
    <location>
        <begin position="1"/>
        <end position="64"/>
    </location>
</feature>
<keyword evidence="3" id="KW-1133">Transmembrane helix</keyword>
<dbReference type="PANTHER" id="PTHR34836">
    <property type="entry name" value="OS06G0188250 PROTEIN"/>
    <property type="match status" value="1"/>
</dbReference>